<organism evidence="1 2">
    <name type="scientific">Mucuna pruriens</name>
    <name type="common">Velvet bean</name>
    <name type="synonym">Dolichos pruriens</name>
    <dbReference type="NCBI Taxonomy" id="157652"/>
    <lineage>
        <taxon>Eukaryota</taxon>
        <taxon>Viridiplantae</taxon>
        <taxon>Streptophyta</taxon>
        <taxon>Embryophyta</taxon>
        <taxon>Tracheophyta</taxon>
        <taxon>Spermatophyta</taxon>
        <taxon>Magnoliopsida</taxon>
        <taxon>eudicotyledons</taxon>
        <taxon>Gunneridae</taxon>
        <taxon>Pentapetalae</taxon>
        <taxon>rosids</taxon>
        <taxon>fabids</taxon>
        <taxon>Fabales</taxon>
        <taxon>Fabaceae</taxon>
        <taxon>Papilionoideae</taxon>
        <taxon>50 kb inversion clade</taxon>
        <taxon>NPAAA clade</taxon>
        <taxon>indigoferoid/millettioid clade</taxon>
        <taxon>Phaseoleae</taxon>
        <taxon>Mucuna</taxon>
    </lineage>
</organism>
<dbReference type="PANTHER" id="PTHR48475">
    <property type="entry name" value="RIBONUCLEASE H"/>
    <property type="match status" value="1"/>
</dbReference>
<comment type="caution">
    <text evidence="1">The sequence shown here is derived from an EMBL/GenBank/DDBJ whole genome shotgun (WGS) entry which is preliminary data.</text>
</comment>
<reference evidence="1" key="1">
    <citation type="submission" date="2018-05" db="EMBL/GenBank/DDBJ databases">
        <title>Draft genome of Mucuna pruriens seed.</title>
        <authorList>
            <person name="Nnadi N.E."/>
            <person name="Vos R."/>
            <person name="Hasami M.H."/>
            <person name="Devisetty U.K."/>
            <person name="Aguiy J.C."/>
        </authorList>
    </citation>
    <scope>NUCLEOTIDE SEQUENCE [LARGE SCALE GENOMIC DNA]</scope>
    <source>
        <strain evidence="1">JCA_2017</strain>
    </source>
</reference>
<protein>
    <submittedName>
        <fullName evidence="1">Uncharacterized protein</fullName>
    </submittedName>
</protein>
<feature type="non-terminal residue" evidence="1">
    <location>
        <position position="1"/>
    </location>
</feature>
<keyword evidence="2" id="KW-1185">Reference proteome</keyword>
<dbReference type="PANTHER" id="PTHR48475:SF1">
    <property type="entry name" value="RNASE H TYPE-1 DOMAIN-CONTAINING PROTEIN"/>
    <property type="match status" value="1"/>
</dbReference>
<name>A0A371EFH4_MUCPR</name>
<accession>A0A371EFH4</accession>
<sequence>MVDALATLSTMVQVNEGQEMTIHPRVAHYQHLSHGEAEVDDEPWYFDIERYLEQGEYPEGVSENDKRTLRSLASDFFLSEMTLYKRNSDMMSFWCVDHQEAKRIIEEVHEGTFGIHSVAEVTPLVTDERFWDTEPAENIGLKKVHYYLGIIGSGGNGFYPS</sequence>
<evidence type="ECO:0000313" key="2">
    <source>
        <dbReference type="Proteomes" id="UP000257109"/>
    </source>
</evidence>
<evidence type="ECO:0000313" key="1">
    <source>
        <dbReference type="EMBL" id="RDX64795.1"/>
    </source>
</evidence>
<dbReference type="OrthoDB" id="654211at2759"/>
<gene>
    <name evidence="1" type="ORF">CR513_56606</name>
</gene>
<dbReference type="AlphaFoldDB" id="A0A371EFH4"/>
<dbReference type="EMBL" id="QJKJ01014222">
    <property type="protein sequence ID" value="RDX64795.1"/>
    <property type="molecule type" value="Genomic_DNA"/>
</dbReference>
<dbReference type="Proteomes" id="UP000257109">
    <property type="component" value="Unassembled WGS sequence"/>
</dbReference>
<proteinExistence type="predicted"/>